<feature type="binding site" evidence="7 9">
    <location>
        <position position="189"/>
    </location>
    <ligand>
        <name>substrate</name>
    </ligand>
</feature>
<dbReference type="InterPro" id="IPR011060">
    <property type="entry name" value="RibuloseP-bd_barrel"/>
</dbReference>
<dbReference type="EMBL" id="CADCTU010000818">
    <property type="protein sequence ID" value="CAA9356684.1"/>
    <property type="molecule type" value="Genomic_DNA"/>
</dbReference>
<dbReference type="GO" id="GO:0005829">
    <property type="term" value="C:cytosol"/>
    <property type="evidence" value="ECO:0007669"/>
    <property type="project" value="TreeGrafter"/>
</dbReference>
<feature type="active site" description="For OMPdecase activity" evidence="8">
    <location>
        <position position="61"/>
    </location>
</feature>
<dbReference type="GO" id="GO:0044205">
    <property type="term" value="P:'de novo' UMP biosynthetic process"/>
    <property type="evidence" value="ECO:0007669"/>
    <property type="project" value="UniProtKB-UniRule"/>
</dbReference>
<dbReference type="PANTHER" id="PTHR32119">
    <property type="entry name" value="OROTIDINE 5'-PHOSPHATE DECARBOXYLASE"/>
    <property type="match status" value="1"/>
</dbReference>
<feature type="binding site" evidence="7 9">
    <location>
        <position position="210"/>
    </location>
    <ligand>
        <name>substrate</name>
    </ligand>
</feature>
<organism evidence="12">
    <name type="scientific">uncultured Gemmatimonadaceae bacterium</name>
    <dbReference type="NCBI Taxonomy" id="246130"/>
    <lineage>
        <taxon>Bacteria</taxon>
        <taxon>Pseudomonadati</taxon>
        <taxon>Gemmatimonadota</taxon>
        <taxon>Gemmatimonadia</taxon>
        <taxon>Gemmatimonadales</taxon>
        <taxon>Gemmatimonadaceae</taxon>
        <taxon>environmental samples</taxon>
    </lineage>
</organism>
<comment type="function">
    <text evidence="1 7">Catalyzes the decarboxylation of orotidine 5'-monophosphate (OMP) to uridine 5'-monophosphate (UMP).</text>
</comment>
<feature type="active site" description="For OMPdecase activity" evidence="8">
    <location>
        <position position="66"/>
    </location>
</feature>
<evidence type="ECO:0000256" key="4">
    <source>
        <dbReference type="ARBA" id="ARBA00022975"/>
    </source>
</evidence>
<evidence type="ECO:0000256" key="7">
    <source>
        <dbReference type="HAMAP-Rule" id="MF_01200"/>
    </source>
</evidence>
<accession>A0A6J4MDT2</accession>
<feature type="domain" description="Orotidine 5'-phosphate decarboxylase" evidence="11">
    <location>
        <begin position="8"/>
        <end position="225"/>
    </location>
</feature>
<dbReference type="Gene3D" id="3.20.20.70">
    <property type="entry name" value="Aldolase class I"/>
    <property type="match status" value="1"/>
</dbReference>
<dbReference type="SMART" id="SM00934">
    <property type="entry name" value="OMPdecase"/>
    <property type="match status" value="1"/>
</dbReference>
<comment type="pathway">
    <text evidence="2 7 10">Pyrimidine metabolism; UMP biosynthesis via de novo pathway; UMP from orotate: step 2/2.</text>
</comment>
<dbReference type="InterPro" id="IPR001754">
    <property type="entry name" value="OMPdeCOase_dom"/>
</dbReference>
<keyword evidence="4 7" id="KW-0665">Pyrimidine biosynthesis</keyword>
<feature type="active site" description="Proton donor" evidence="7">
    <location>
        <position position="63"/>
    </location>
</feature>
<keyword evidence="3 7" id="KW-0210">Decarboxylase</keyword>
<comment type="similarity">
    <text evidence="7">Belongs to the OMP decarboxylase family. Type 1 subfamily.</text>
</comment>
<dbReference type="NCBIfam" id="NF001273">
    <property type="entry name" value="PRK00230.1"/>
    <property type="match status" value="1"/>
</dbReference>
<keyword evidence="5 7" id="KW-0456">Lyase</keyword>
<dbReference type="SUPFAM" id="SSF51366">
    <property type="entry name" value="Ribulose-phoshate binding barrel"/>
    <property type="match status" value="1"/>
</dbReference>
<dbReference type="Pfam" id="PF00215">
    <property type="entry name" value="OMPdecase"/>
    <property type="match status" value="1"/>
</dbReference>
<feature type="binding site" evidence="7 9">
    <location>
        <position position="34"/>
    </location>
    <ligand>
        <name>substrate</name>
    </ligand>
</feature>
<sequence>MIAPAPPIPIVALDVPGAAEARGLAARLGARFYKVGGELFTAAGPAVVAELRDGGADVFLDLKFHDIPNTVRGAARSAAALGARLLTVHASGGRPMLEAAVEGAGPACGVLAVSVLTSMTGETLAEAWGRPVARVEDEVLRLAELARRAGVRGLVCSGREAALVRAAHDDALAALVPGVRPSGAAVHDQARAVTPDAARAAGATYVVLGRAVTEAPDPADALRTITRALAG</sequence>
<feature type="active site" description="For OMPdecase activity" evidence="8">
    <location>
        <position position="63"/>
    </location>
</feature>
<evidence type="ECO:0000259" key="11">
    <source>
        <dbReference type="SMART" id="SM00934"/>
    </source>
</evidence>
<dbReference type="GO" id="GO:0004590">
    <property type="term" value="F:orotidine-5'-phosphate decarboxylase activity"/>
    <property type="evidence" value="ECO:0007669"/>
    <property type="project" value="UniProtKB-UniRule"/>
</dbReference>
<dbReference type="NCBIfam" id="TIGR01740">
    <property type="entry name" value="pyrF"/>
    <property type="match status" value="1"/>
</dbReference>
<feature type="binding site" evidence="7 9">
    <location>
        <position position="180"/>
    </location>
    <ligand>
        <name>substrate</name>
    </ligand>
</feature>
<feature type="binding site" evidence="7 9">
    <location>
        <position position="14"/>
    </location>
    <ligand>
        <name>substrate</name>
    </ligand>
</feature>
<evidence type="ECO:0000256" key="1">
    <source>
        <dbReference type="ARBA" id="ARBA00002356"/>
    </source>
</evidence>
<evidence type="ECO:0000256" key="3">
    <source>
        <dbReference type="ARBA" id="ARBA00022793"/>
    </source>
</evidence>
<evidence type="ECO:0000256" key="6">
    <source>
        <dbReference type="ARBA" id="ARBA00049157"/>
    </source>
</evidence>
<dbReference type="InterPro" id="IPR018089">
    <property type="entry name" value="OMPdecase_AS"/>
</dbReference>
<protein>
    <recommendedName>
        <fullName evidence="7">Orotidine 5'-phosphate decarboxylase</fullName>
        <ecNumber evidence="7">4.1.1.23</ecNumber>
    </recommendedName>
    <alternativeName>
        <fullName evidence="7">OMP decarboxylase</fullName>
        <shortName evidence="7">OMPDCase</shortName>
        <shortName evidence="7">OMPdecase</shortName>
    </alternativeName>
</protein>
<dbReference type="AlphaFoldDB" id="A0A6J4MDT2"/>
<feature type="binding site" evidence="7">
    <location>
        <begin position="61"/>
        <end position="70"/>
    </location>
    <ligand>
        <name>substrate</name>
    </ligand>
</feature>
<gene>
    <name evidence="7" type="primary">pyrF</name>
    <name evidence="12" type="ORF">AVDCRST_MAG11-3854</name>
</gene>
<feature type="binding site" evidence="7 9">
    <location>
        <position position="117"/>
    </location>
    <ligand>
        <name>substrate</name>
    </ligand>
</feature>
<reference evidence="12" key="1">
    <citation type="submission" date="2020-02" db="EMBL/GenBank/DDBJ databases">
        <authorList>
            <person name="Meier V. D."/>
        </authorList>
    </citation>
    <scope>NUCLEOTIDE SEQUENCE</scope>
    <source>
        <strain evidence="12">AVDCRST_MAG11</strain>
    </source>
</reference>
<dbReference type="InterPro" id="IPR047596">
    <property type="entry name" value="OMPdecase_bac"/>
</dbReference>
<dbReference type="InterPro" id="IPR014732">
    <property type="entry name" value="OMPdecase"/>
</dbReference>
<feature type="binding site" evidence="7 9">
    <location>
        <position position="209"/>
    </location>
    <ligand>
        <name>substrate</name>
    </ligand>
</feature>
<dbReference type="GO" id="GO:0006207">
    <property type="term" value="P:'de novo' pyrimidine nucleobase biosynthetic process"/>
    <property type="evidence" value="ECO:0007669"/>
    <property type="project" value="InterPro"/>
</dbReference>
<comment type="subunit">
    <text evidence="7">Homodimer.</text>
</comment>
<evidence type="ECO:0000256" key="9">
    <source>
        <dbReference type="PIRSR" id="PIRSR614732-2"/>
    </source>
</evidence>
<dbReference type="PANTHER" id="PTHR32119:SF2">
    <property type="entry name" value="OROTIDINE 5'-PHOSPHATE DECARBOXYLASE"/>
    <property type="match status" value="1"/>
</dbReference>
<dbReference type="UniPathway" id="UPA00070">
    <property type="reaction ID" value="UER00120"/>
</dbReference>
<dbReference type="PROSITE" id="PS00156">
    <property type="entry name" value="OMPDECASE"/>
    <property type="match status" value="1"/>
</dbReference>
<name>A0A6J4MDT2_9BACT</name>
<dbReference type="HAMAP" id="MF_01200_B">
    <property type="entry name" value="OMPdecase_type1_B"/>
    <property type="match status" value="1"/>
</dbReference>
<evidence type="ECO:0000256" key="5">
    <source>
        <dbReference type="ARBA" id="ARBA00023239"/>
    </source>
</evidence>
<evidence type="ECO:0000256" key="8">
    <source>
        <dbReference type="PIRSR" id="PIRSR614732-1"/>
    </source>
</evidence>
<evidence type="ECO:0000256" key="10">
    <source>
        <dbReference type="RuleBase" id="RU000512"/>
    </source>
</evidence>
<dbReference type="CDD" id="cd04725">
    <property type="entry name" value="OMP_decarboxylase_like"/>
    <property type="match status" value="1"/>
</dbReference>
<evidence type="ECO:0000313" key="12">
    <source>
        <dbReference type="EMBL" id="CAA9356684.1"/>
    </source>
</evidence>
<dbReference type="EC" id="4.1.1.23" evidence="7"/>
<dbReference type="InterPro" id="IPR013785">
    <property type="entry name" value="Aldolase_TIM"/>
</dbReference>
<evidence type="ECO:0000256" key="2">
    <source>
        <dbReference type="ARBA" id="ARBA00004861"/>
    </source>
</evidence>
<proteinExistence type="inferred from homology"/>
<comment type="catalytic activity">
    <reaction evidence="6 7 10">
        <text>orotidine 5'-phosphate + H(+) = UMP + CO2</text>
        <dbReference type="Rhea" id="RHEA:11596"/>
        <dbReference type="ChEBI" id="CHEBI:15378"/>
        <dbReference type="ChEBI" id="CHEBI:16526"/>
        <dbReference type="ChEBI" id="CHEBI:57538"/>
        <dbReference type="ChEBI" id="CHEBI:57865"/>
        <dbReference type="EC" id="4.1.1.23"/>
    </reaction>
</comment>